<dbReference type="EMBL" id="JAVHJL010000002">
    <property type="protein sequence ID" value="KAK6509536.1"/>
    <property type="molecule type" value="Genomic_DNA"/>
</dbReference>
<gene>
    <name evidence="2" type="ORF">TWF481_004276</name>
</gene>
<comment type="caution">
    <text evidence="2">The sequence shown here is derived from an EMBL/GenBank/DDBJ whole genome shotgun (WGS) entry which is preliminary data.</text>
</comment>
<sequence length="86" mass="9699">MTGRMIISLAHWTKAAGYICMSKQSRRQLTRRQVTVALDVRERARFRNARETGRPLPAVGLKDVGTARRDSGEDEDDIDAVDLRAD</sequence>
<keyword evidence="3" id="KW-1185">Reference proteome</keyword>
<feature type="region of interest" description="Disordered" evidence="1">
    <location>
        <begin position="49"/>
        <end position="86"/>
    </location>
</feature>
<dbReference type="Proteomes" id="UP001370758">
    <property type="component" value="Unassembled WGS sequence"/>
</dbReference>
<evidence type="ECO:0000313" key="3">
    <source>
        <dbReference type="Proteomes" id="UP001370758"/>
    </source>
</evidence>
<name>A0AAV9WK03_9PEZI</name>
<evidence type="ECO:0000256" key="1">
    <source>
        <dbReference type="SAM" id="MobiDB-lite"/>
    </source>
</evidence>
<proteinExistence type="predicted"/>
<protein>
    <submittedName>
        <fullName evidence="2">Uncharacterized protein</fullName>
    </submittedName>
</protein>
<accession>A0AAV9WK03</accession>
<evidence type="ECO:0000313" key="2">
    <source>
        <dbReference type="EMBL" id="KAK6509536.1"/>
    </source>
</evidence>
<dbReference type="AlphaFoldDB" id="A0AAV9WK03"/>
<reference evidence="2 3" key="1">
    <citation type="submission" date="2023-08" db="EMBL/GenBank/DDBJ databases">
        <authorList>
            <person name="Palmer J.M."/>
        </authorList>
    </citation>
    <scope>NUCLEOTIDE SEQUENCE [LARGE SCALE GENOMIC DNA]</scope>
    <source>
        <strain evidence="2 3">TWF481</strain>
    </source>
</reference>
<organism evidence="2 3">
    <name type="scientific">Arthrobotrys musiformis</name>
    <dbReference type="NCBI Taxonomy" id="47236"/>
    <lineage>
        <taxon>Eukaryota</taxon>
        <taxon>Fungi</taxon>
        <taxon>Dikarya</taxon>
        <taxon>Ascomycota</taxon>
        <taxon>Pezizomycotina</taxon>
        <taxon>Orbiliomycetes</taxon>
        <taxon>Orbiliales</taxon>
        <taxon>Orbiliaceae</taxon>
        <taxon>Arthrobotrys</taxon>
    </lineage>
</organism>